<feature type="binding site" evidence="10">
    <location>
        <position position="151"/>
    </location>
    <ligand>
        <name>a ubiquinone</name>
        <dbReference type="ChEBI" id="CHEBI:16389"/>
        <note>ligand shared with IP/SDHB</note>
    </ligand>
</feature>
<evidence type="ECO:0000256" key="3">
    <source>
        <dbReference type="ARBA" id="ARBA00022448"/>
    </source>
</evidence>
<keyword evidence="3" id="KW-0813">Transport</keyword>
<dbReference type="GeneID" id="11498600"/>
<dbReference type="OMA" id="FIAYCHY"/>
<accession>G0WAW2</accession>
<keyword evidence="4" id="KW-0812">Transmembrane</keyword>
<keyword evidence="9 11" id="KW-0472">Membrane</keyword>
<dbReference type="Proteomes" id="UP000000689">
    <property type="component" value="Chromosome 5"/>
</dbReference>
<evidence type="ECO:0000256" key="4">
    <source>
        <dbReference type="ARBA" id="ARBA00022692"/>
    </source>
</evidence>
<dbReference type="GO" id="GO:0006970">
    <property type="term" value="P:response to osmotic stress"/>
    <property type="evidence" value="ECO:0007669"/>
    <property type="project" value="EnsemblFungi"/>
</dbReference>
<dbReference type="InterPro" id="IPR007992">
    <property type="entry name" value="CybS"/>
</dbReference>
<keyword evidence="13" id="KW-1185">Reference proteome</keyword>
<keyword evidence="7" id="KW-1133">Transmembrane helix</keyword>
<dbReference type="AlphaFoldDB" id="G0WAW2"/>
<evidence type="ECO:0000256" key="2">
    <source>
        <dbReference type="ARBA" id="ARBA00007294"/>
    </source>
</evidence>
<evidence type="ECO:0000256" key="10">
    <source>
        <dbReference type="PIRSR" id="PIRSR607992-1"/>
    </source>
</evidence>
<evidence type="ECO:0000256" key="1">
    <source>
        <dbReference type="ARBA" id="ARBA00004448"/>
    </source>
</evidence>
<keyword evidence="5 11" id="KW-0999">Mitochondrion inner membrane</keyword>
<dbReference type="Gene3D" id="1.20.1300.10">
    <property type="entry name" value="Fumarate reductase/succinate dehydrogenase, transmembrane subunit"/>
    <property type="match status" value="1"/>
</dbReference>
<dbReference type="STRING" id="1071378.G0WAW2"/>
<evidence type="ECO:0000256" key="5">
    <source>
        <dbReference type="ARBA" id="ARBA00022792"/>
    </source>
</evidence>
<dbReference type="GO" id="GO:0045039">
    <property type="term" value="P:protein insertion into mitochondrial inner membrane"/>
    <property type="evidence" value="ECO:0007669"/>
    <property type="project" value="EnsemblFungi"/>
</dbReference>
<evidence type="ECO:0000256" key="6">
    <source>
        <dbReference type="ARBA" id="ARBA00022946"/>
    </source>
</evidence>
<dbReference type="EMBL" id="HE580271">
    <property type="protein sequence ID" value="CCD24882.1"/>
    <property type="molecule type" value="Genomic_DNA"/>
</dbReference>
<protein>
    <recommendedName>
        <fullName evidence="11">Succinate dehydrogenase [ubiquinone] cytochrome b small subunit</fullName>
    </recommendedName>
</protein>
<name>G0WAW2_NAUDC</name>
<keyword evidence="6 11" id="KW-0809">Transit peptide</keyword>
<dbReference type="PANTHER" id="PTHR13337:SF2">
    <property type="entry name" value="SUCCINATE DEHYDROGENASE [UBIQUINONE] CYTOCHROME B SMALL SUBUNIT, MITOCHONDRIAL"/>
    <property type="match status" value="1"/>
</dbReference>
<comment type="subcellular location">
    <subcellularLocation>
        <location evidence="1 11">Mitochondrion inner membrane</location>
        <topology evidence="1 11">Multi-pass membrane protein</topology>
    </subcellularLocation>
</comment>
<dbReference type="eggNOG" id="KOG4097">
    <property type="taxonomic scope" value="Eukaryota"/>
</dbReference>
<evidence type="ECO:0000256" key="9">
    <source>
        <dbReference type="ARBA" id="ARBA00023136"/>
    </source>
</evidence>
<dbReference type="GO" id="GO:0008320">
    <property type="term" value="F:protein transmembrane transporter activity"/>
    <property type="evidence" value="ECO:0007669"/>
    <property type="project" value="EnsemblFungi"/>
</dbReference>
<keyword evidence="8 11" id="KW-0496">Mitochondrion</keyword>
<dbReference type="GO" id="GO:0034599">
    <property type="term" value="P:cellular response to oxidative stress"/>
    <property type="evidence" value="ECO:0007669"/>
    <property type="project" value="EnsemblFungi"/>
</dbReference>
<dbReference type="HOGENOM" id="CLU_096618_0_0_1"/>
<dbReference type="GO" id="GO:0046685">
    <property type="term" value="P:response to arsenic-containing substance"/>
    <property type="evidence" value="ECO:0007669"/>
    <property type="project" value="EnsemblFungi"/>
</dbReference>
<proteinExistence type="inferred from homology"/>
<organism evidence="12 13">
    <name type="scientific">Naumovozyma dairenensis (strain ATCC 10597 / BCRC 20456 / CBS 421 / NBRC 0211 / NRRL Y-12639)</name>
    <name type="common">Saccharomyces dairenensis</name>
    <dbReference type="NCBI Taxonomy" id="1071378"/>
    <lineage>
        <taxon>Eukaryota</taxon>
        <taxon>Fungi</taxon>
        <taxon>Dikarya</taxon>
        <taxon>Ascomycota</taxon>
        <taxon>Saccharomycotina</taxon>
        <taxon>Saccharomycetes</taxon>
        <taxon>Saccharomycetales</taxon>
        <taxon>Saccharomycetaceae</taxon>
        <taxon>Naumovozyma</taxon>
    </lineage>
</organism>
<evidence type="ECO:0000256" key="11">
    <source>
        <dbReference type="RuleBase" id="RU364031"/>
    </source>
</evidence>
<dbReference type="Pfam" id="PF05328">
    <property type="entry name" value="CybS"/>
    <property type="match status" value="1"/>
</dbReference>
<gene>
    <name evidence="12" type="primary">NDAI0E00660</name>
    <name evidence="12" type="ordered locus">NDAI_0E00660</name>
</gene>
<dbReference type="InterPro" id="IPR034804">
    <property type="entry name" value="SQR/QFR_C/D"/>
</dbReference>
<evidence type="ECO:0000313" key="13">
    <source>
        <dbReference type="Proteomes" id="UP000000689"/>
    </source>
</evidence>
<evidence type="ECO:0000313" key="12">
    <source>
        <dbReference type="EMBL" id="CCD24882.1"/>
    </source>
</evidence>
<comment type="similarity">
    <text evidence="2 11">Belongs to the CybS family.</text>
</comment>
<dbReference type="PANTHER" id="PTHR13337">
    <property type="entry name" value="SUCCINATE DEHYDROGENASE"/>
    <property type="match status" value="1"/>
</dbReference>
<dbReference type="KEGG" id="ndi:NDAI_0E00660"/>
<evidence type="ECO:0000256" key="7">
    <source>
        <dbReference type="ARBA" id="ARBA00022989"/>
    </source>
</evidence>
<sequence length="211" mass="24302">MLPHNSNIFFKTSRYVSRFAARQIHTIQPINCIHSIKYRQLSRCYSSQFQDKEMEKYIKTGTPLAATSIEQDTTKPSSLPKTFTLPKPSQVEGSYHEEYEKIAKYSLLPLSLVPFVISMAGGVVPPLLDTALATTFLIYIQYGFTSCIIEYLPKEKFHRWHNAAKYLLYSFSSLSLYGIYQLETENNGLIDLISKLWQNDNDSNLYIFGRN</sequence>
<dbReference type="GO" id="GO:0042721">
    <property type="term" value="C:TIM22 mitochondrial import inner membrane insertion complex"/>
    <property type="evidence" value="ECO:0007669"/>
    <property type="project" value="EnsemblFungi"/>
</dbReference>
<dbReference type="OrthoDB" id="18577at2759"/>
<evidence type="ECO:0000256" key="8">
    <source>
        <dbReference type="ARBA" id="ARBA00023128"/>
    </source>
</evidence>
<dbReference type="RefSeq" id="XP_003670125.1">
    <property type="nucleotide sequence ID" value="XM_003670077.1"/>
</dbReference>
<reference evidence="12 13" key="1">
    <citation type="journal article" date="2011" name="Proc. Natl. Acad. Sci. U.S.A.">
        <title>Evolutionary erosion of yeast sex chromosomes by mating-type switching accidents.</title>
        <authorList>
            <person name="Gordon J.L."/>
            <person name="Armisen D."/>
            <person name="Proux-Wera E."/>
            <person name="Oheigeartaigh S.S."/>
            <person name="Byrne K.P."/>
            <person name="Wolfe K.H."/>
        </authorList>
    </citation>
    <scope>NUCLEOTIDE SEQUENCE [LARGE SCALE GENOMIC DNA]</scope>
    <source>
        <strain evidence="13">ATCC 10597 / BCRC 20456 / CBS 421 / NBRC 0211 / NRRL Y-12639</strain>
    </source>
</reference>
<dbReference type="GO" id="GO:0006915">
    <property type="term" value="P:apoptotic process"/>
    <property type="evidence" value="ECO:0007669"/>
    <property type="project" value="EnsemblFungi"/>
</dbReference>